<dbReference type="KEGG" id="psty:BFS30_24830"/>
<sequence length="194" mass="22631">MEHLWHLVQKGDATAFGDIYDLHWETIYHTIYWRVCDEDIAKDLLQDIFISLWEKRESILITGSIEAYLRVMARNRVINHFKSESIRQGHTNAAGYHLPSSTYSTEELLAAKEMNEHYQRSITQLPEKMREIYILSREKGLDIEQISLHLSLSPQTVKNQLTAATKKIRAVLAPFMQNPDTDSRRFAIFFFVCA</sequence>
<dbReference type="SUPFAM" id="SSF88659">
    <property type="entry name" value="Sigma3 and sigma4 domains of RNA polymerase sigma factors"/>
    <property type="match status" value="1"/>
</dbReference>
<dbReference type="GO" id="GO:0006352">
    <property type="term" value="P:DNA-templated transcription initiation"/>
    <property type="evidence" value="ECO:0007669"/>
    <property type="project" value="InterPro"/>
</dbReference>
<dbReference type="GO" id="GO:0003677">
    <property type="term" value="F:DNA binding"/>
    <property type="evidence" value="ECO:0007669"/>
    <property type="project" value="InterPro"/>
</dbReference>
<dbReference type="EMBL" id="CP017141">
    <property type="protein sequence ID" value="AOM80103.1"/>
    <property type="molecule type" value="Genomic_DNA"/>
</dbReference>
<dbReference type="OrthoDB" id="659948at2"/>
<dbReference type="InterPro" id="IPR014284">
    <property type="entry name" value="RNA_pol_sigma-70_dom"/>
</dbReference>
<dbReference type="Pfam" id="PF04542">
    <property type="entry name" value="Sigma70_r2"/>
    <property type="match status" value="1"/>
</dbReference>
<evidence type="ECO:0000259" key="6">
    <source>
        <dbReference type="Pfam" id="PF08281"/>
    </source>
</evidence>
<evidence type="ECO:0000256" key="3">
    <source>
        <dbReference type="ARBA" id="ARBA00023082"/>
    </source>
</evidence>
<evidence type="ECO:0000259" key="5">
    <source>
        <dbReference type="Pfam" id="PF04542"/>
    </source>
</evidence>
<dbReference type="InterPro" id="IPR039425">
    <property type="entry name" value="RNA_pol_sigma-70-like"/>
</dbReference>
<dbReference type="PANTHER" id="PTHR43133">
    <property type="entry name" value="RNA POLYMERASE ECF-TYPE SIGMA FACTO"/>
    <property type="match status" value="1"/>
</dbReference>
<dbReference type="AlphaFoldDB" id="A0A1D7QN78"/>
<keyword evidence="8" id="KW-1185">Reference proteome</keyword>
<dbReference type="InterPro" id="IPR013325">
    <property type="entry name" value="RNA_pol_sigma_r2"/>
</dbReference>
<protein>
    <recommendedName>
        <fullName evidence="9">RNA polymerase sigma-70 factor, ECF subfamily</fullName>
    </recommendedName>
</protein>
<dbReference type="InterPro" id="IPR036388">
    <property type="entry name" value="WH-like_DNA-bd_sf"/>
</dbReference>
<dbReference type="InterPro" id="IPR014327">
    <property type="entry name" value="RNA_pol_sigma70_bacteroid"/>
</dbReference>
<evidence type="ECO:0000313" key="7">
    <source>
        <dbReference type="EMBL" id="AOM80103.1"/>
    </source>
</evidence>
<proteinExistence type="inferred from homology"/>
<dbReference type="InterPro" id="IPR007627">
    <property type="entry name" value="RNA_pol_sigma70_r2"/>
</dbReference>
<keyword evidence="3" id="KW-0731">Sigma factor</keyword>
<dbReference type="InterPro" id="IPR013249">
    <property type="entry name" value="RNA_pol_sigma70_r4_t2"/>
</dbReference>
<evidence type="ECO:0000256" key="4">
    <source>
        <dbReference type="ARBA" id="ARBA00023163"/>
    </source>
</evidence>
<keyword evidence="2" id="KW-0805">Transcription regulation</keyword>
<dbReference type="SUPFAM" id="SSF88946">
    <property type="entry name" value="Sigma2 domain of RNA polymerase sigma factors"/>
    <property type="match status" value="1"/>
</dbReference>
<dbReference type="Pfam" id="PF08281">
    <property type="entry name" value="Sigma70_r4_2"/>
    <property type="match status" value="1"/>
</dbReference>
<feature type="domain" description="RNA polymerase sigma-70 region 2" evidence="5">
    <location>
        <begin position="23"/>
        <end position="84"/>
    </location>
</feature>
<dbReference type="Gene3D" id="1.10.10.10">
    <property type="entry name" value="Winged helix-like DNA-binding domain superfamily/Winged helix DNA-binding domain"/>
    <property type="match status" value="1"/>
</dbReference>
<comment type="similarity">
    <text evidence="1">Belongs to the sigma-70 factor family. ECF subfamily.</text>
</comment>
<name>A0A1D7QN78_9SPHI</name>
<dbReference type="NCBIfam" id="TIGR02985">
    <property type="entry name" value="Sig70_bacteroi1"/>
    <property type="match status" value="1"/>
</dbReference>
<dbReference type="Proteomes" id="UP000094313">
    <property type="component" value="Chromosome"/>
</dbReference>
<dbReference type="InterPro" id="IPR013324">
    <property type="entry name" value="RNA_pol_sigma_r3/r4-like"/>
</dbReference>
<organism evidence="7 8">
    <name type="scientific">Pedobacter steynii</name>
    <dbReference type="NCBI Taxonomy" id="430522"/>
    <lineage>
        <taxon>Bacteria</taxon>
        <taxon>Pseudomonadati</taxon>
        <taxon>Bacteroidota</taxon>
        <taxon>Sphingobacteriia</taxon>
        <taxon>Sphingobacteriales</taxon>
        <taxon>Sphingobacteriaceae</taxon>
        <taxon>Pedobacter</taxon>
    </lineage>
</organism>
<dbReference type="RefSeq" id="WP_069381765.1">
    <property type="nucleotide sequence ID" value="NZ_CP017141.1"/>
</dbReference>
<evidence type="ECO:0008006" key="9">
    <source>
        <dbReference type="Google" id="ProtNLM"/>
    </source>
</evidence>
<dbReference type="PANTHER" id="PTHR43133:SF46">
    <property type="entry name" value="RNA POLYMERASE SIGMA-70 FACTOR ECF SUBFAMILY"/>
    <property type="match status" value="1"/>
</dbReference>
<feature type="domain" description="RNA polymerase sigma factor 70 region 4 type 2" evidence="6">
    <location>
        <begin position="119"/>
        <end position="167"/>
    </location>
</feature>
<evidence type="ECO:0000256" key="1">
    <source>
        <dbReference type="ARBA" id="ARBA00010641"/>
    </source>
</evidence>
<dbReference type="GO" id="GO:0016987">
    <property type="term" value="F:sigma factor activity"/>
    <property type="evidence" value="ECO:0007669"/>
    <property type="project" value="UniProtKB-KW"/>
</dbReference>
<dbReference type="NCBIfam" id="TIGR02937">
    <property type="entry name" value="sigma70-ECF"/>
    <property type="match status" value="1"/>
</dbReference>
<dbReference type="Gene3D" id="1.10.1740.10">
    <property type="match status" value="1"/>
</dbReference>
<keyword evidence="4" id="KW-0804">Transcription</keyword>
<evidence type="ECO:0000313" key="8">
    <source>
        <dbReference type="Proteomes" id="UP000094313"/>
    </source>
</evidence>
<reference evidence="7 8" key="1">
    <citation type="submission" date="2016-08" db="EMBL/GenBank/DDBJ databases">
        <authorList>
            <person name="Seilhamer J.J."/>
        </authorList>
    </citation>
    <scope>NUCLEOTIDE SEQUENCE [LARGE SCALE GENOMIC DNA]</scope>
    <source>
        <strain evidence="7 8">DX4</strain>
    </source>
</reference>
<gene>
    <name evidence="7" type="ORF">BFS30_24830</name>
</gene>
<accession>A0A1D7QN78</accession>
<evidence type="ECO:0000256" key="2">
    <source>
        <dbReference type="ARBA" id="ARBA00023015"/>
    </source>
</evidence>